<protein>
    <submittedName>
        <fullName evidence="5">1-acyl-sn-glycerol-3-phosphate acyltransferase</fullName>
    </submittedName>
</protein>
<keyword evidence="3 5" id="KW-0012">Acyltransferase</keyword>
<reference evidence="5" key="1">
    <citation type="submission" date="2016-12" db="EMBL/GenBank/DDBJ databases">
        <title>Whole genome sequencing of Sphingomonas koreensis.</title>
        <authorList>
            <person name="Conlan S."/>
            <person name="Thomas P.J."/>
            <person name="Mullikin J."/>
            <person name="Palmore T.N."/>
            <person name="Frank K.M."/>
            <person name="Segre J.A."/>
        </authorList>
    </citation>
    <scope>NUCLEOTIDE SEQUENCE</scope>
    <source>
        <strain evidence="5">ABOJV</strain>
    </source>
</reference>
<evidence type="ECO:0000313" key="6">
    <source>
        <dbReference type="EMBL" id="RSV08230.1"/>
    </source>
</evidence>
<dbReference type="GeneID" id="44131748"/>
<dbReference type="Proteomes" id="UP000287746">
    <property type="component" value="Unassembled WGS sequence"/>
</dbReference>
<evidence type="ECO:0000313" key="7">
    <source>
        <dbReference type="EMBL" id="RSY88106.1"/>
    </source>
</evidence>
<evidence type="ECO:0000313" key="10">
    <source>
        <dbReference type="Proteomes" id="UP000287746"/>
    </source>
</evidence>
<evidence type="ECO:0000313" key="5">
    <source>
        <dbReference type="EMBL" id="APR51738.1"/>
    </source>
</evidence>
<dbReference type="CDD" id="cd07989">
    <property type="entry name" value="LPLAT_AGPAT-like"/>
    <property type="match status" value="1"/>
</dbReference>
<name>A0A1L6J772_9SPHN</name>
<dbReference type="AlphaFoldDB" id="A0A1L6J772"/>
<dbReference type="Proteomes" id="UP000286681">
    <property type="component" value="Unassembled WGS sequence"/>
</dbReference>
<dbReference type="EMBL" id="QQWO01000001">
    <property type="protein sequence ID" value="RSV08230.1"/>
    <property type="molecule type" value="Genomic_DNA"/>
</dbReference>
<accession>A0A1L6J772</accession>
<evidence type="ECO:0000256" key="2">
    <source>
        <dbReference type="ARBA" id="ARBA00022679"/>
    </source>
</evidence>
<gene>
    <name evidence="5" type="ORF">BRX40_04155</name>
    <name evidence="6" type="ORF">CA257_01855</name>
    <name evidence="7" type="ORF">DAH66_06580</name>
</gene>
<dbReference type="Pfam" id="PF01553">
    <property type="entry name" value="Acyltransferase"/>
    <property type="match status" value="1"/>
</dbReference>
<dbReference type="GO" id="GO:0006654">
    <property type="term" value="P:phosphatidic acid biosynthetic process"/>
    <property type="evidence" value="ECO:0007669"/>
    <property type="project" value="TreeGrafter"/>
</dbReference>
<evidence type="ECO:0000313" key="9">
    <source>
        <dbReference type="Proteomes" id="UP000286681"/>
    </source>
</evidence>
<evidence type="ECO:0000259" key="4">
    <source>
        <dbReference type="SMART" id="SM00563"/>
    </source>
</evidence>
<reference evidence="9 10" key="3">
    <citation type="submission" date="2018-07" db="EMBL/GenBank/DDBJ databases">
        <title>Genomic and Epidemiologic Investigation of an Indolent Hospital Outbreak.</title>
        <authorList>
            <person name="Johnson R.C."/>
            <person name="Deming C."/>
            <person name="Conlan S."/>
            <person name="Zellmer C.J."/>
            <person name="Michelin A.V."/>
            <person name="Lee-Lin S."/>
            <person name="Thomas P.J."/>
            <person name="Park M."/>
            <person name="Weingarten R.A."/>
            <person name="Less J."/>
            <person name="Dekker J.P."/>
            <person name="Frank K.M."/>
            <person name="Musser K.A."/>
            <person name="Mcquiston J.R."/>
            <person name="Henderson D.K."/>
            <person name="Lau A.F."/>
            <person name="Palmore T.N."/>
            <person name="Segre J.A."/>
        </authorList>
    </citation>
    <scope>NUCLEOTIDE SEQUENCE [LARGE SCALE GENOMIC DNA]</scope>
    <source>
        <strain evidence="7 10">SK-CDC1_0717</strain>
        <strain evidence="6 9">SK-NIH.Env10_0317</strain>
    </source>
</reference>
<dbReference type="OrthoDB" id="5290997at2"/>
<evidence type="ECO:0000256" key="3">
    <source>
        <dbReference type="ARBA" id="ARBA00023315"/>
    </source>
</evidence>
<dbReference type="EMBL" id="CP018820">
    <property type="protein sequence ID" value="APR51738.1"/>
    <property type="molecule type" value="Genomic_DNA"/>
</dbReference>
<sequence length="228" mass="24530">MADRLRSIAFAIFFYGLSVPIVLGTPVAALFGARVLRPYCIGWARLGVWSARHILGIHVRVEGQLAAGPALYPAKHQAMFETMAVAAMLGAPAIVMKRELAQIPLWGWAAQRYGVIVVDRAANAKALRQMMREAKAALGEGRSVLIFPEGTRVAPGESPPIRSGFAGLYRALGLPVVPVALDSGRFWPRRGPKRPGTVTVRFGAPIAPGLERADVEAQVHRGINALEP</sequence>
<keyword evidence="2 5" id="KW-0808">Transferase</keyword>
<dbReference type="GO" id="GO:0003841">
    <property type="term" value="F:1-acylglycerol-3-phosphate O-acyltransferase activity"/>
    <property type="evidence" value="ECO:0007669"/>
    <property type="project" value="TreeGrafter"/>
</dbReference>
<comment type="pathway">
    <text evidence="1">Lipid metabolism.</text>
</comment>
<organism evidence="5 8">
    <name type="scientific">Sphingomonas koreensis</name>
    <dbReference type="NCBI Taxonomy" id="93064"/>
    <lineage>
        <taxon>Bacteria</taxon>
        <taxon>Pseudomonadati</taxon>
        <taxon>Pseudomonadota</taxon>
        <taxon>Alphaproteobacteria</taxon>
        <taxon>Sphingomonadales</taxon>
        <taxon>Sphingomonadaceae</taxon>
        <taxon>Sphingomonas</taxon>
    </lineage>
</organism>
<feature type="domain" description="Phospholipid/glycerol acyltransferase" evidence="4">
    <location>
        <begin position="70"/>
        <end position="184"/>
    </location>
</feature>
<dbReference type="EMBL" id="QQYZ01000004">
    <property type="protein sequence ID" value="RSY88106.1"/>
    <property type="molecule type" value="Genomic_DNA"/>
</dbReference>
<dbReference type="PANTHER" id="PTHR10434:SF40">
    <property type="entry name" value="1-ACYL-SN-GLYCEROL-3-PHOSPHATE ACYLTRANSFERASE"/>
    <property type="match status" value="1"/>
</dbReference>
<dbReference type="SMART" id="SM00563">
    <property type="entry name" value="PlsC"/>
    <property type="match status" value="1"/>
</dbReference>
<evidence type="ECO:0000313" key="8">
    <source>
        <dbReference type="Proteomes" id="UP000185161"/>
    </source>
</evidence>
<keyword evidence="8" id="KW-1185">Reference proteome</keyword>
<dbReference type="SUPFAM" id="SSF69593">
    <property type="entry name" value="Glycerol-3-phosphate (1)-acyltransferase"/>
    <property type="match status" value="1"/>
</dbReference>
<reference evidence="8" key="2">
    <citation type="submission" date="2016-12" db="EMBL/GenBank/DDBJ databases">
        <title>Whole genome sequencing of Sphingomonas sp. ABOJV.</title>
        <authorList>
            <person name="Conlan S."/>
            <person name="Thomas P.J."/>
            <person name="Mullikin J."/>
            <person name="Palmore T.N."/>
            <person name="Frank K.M."/>
            <person name="Segre J.A."/>
        </authorList>
    </citation>
    <scope>NUCLEOTIDE SEQUENCE [LARGE SCALE GENOMIC DNA]</scope>
    <source>
        <strain evidence="8">ABOJV</strain>
    </source>
</reference>
<dbReference type="Proteomes" id="UP000185161">
    <property type="component" value="Chromosome"/>
</dbReference>
<proteinExistence type="predicted"/>
<dbReference type="InterPro" id="IPR002123">
    <property type="entry name" value="Plipid/glycerol_acylTrfase"/>
</dbReference>
<evidence type="ECO:0000256" key="1">
    <source>
        <dbReference type="ARBA" id="ARBA00005189"/>
    </source>
</evidence>
<dbReference type="KEGG" id="skr:BRX40_04155"/>
<dbReference type="STRING" id="93064.BRX40_04155"/>
<dbReference type="PANTHER" id="PTHR10434">
    <property type="entry name" value="1-ACYL-SN-GLYCEROL-3-PHOSPHATE ACYLTRANSFERASE"/>
    <property type="match status" value="1"/>
</dbReference>
<dbReference type="RefSeq" id="WP_066572756.1">
    <property type="nucleotide sequence ID" value="NZ_CP018820.1"/>
</dbReference>